<dbReference type="InterPro" id="IPR011042">
    <property type="entry name" value="6-blade_b-propeller_TolB-like"/>
</dbReference>
<organism evidence="2 3">
    <name type="scientific">Paractinoplanes toevensis</name>
    <dbReference type="NCBI Taxonomy" id="571911"/>
    <lineage>
        <taxon>Bacteria</taxon>
        <taxon>Bacillati</taxon>
        <taxon>Actinomycetota</taxon>
        <taxon>Actinomycetes</taxon>
        <taxon>Micromonosporales</taxon>
        <taxon>Micromonosporaceae</taxon>
        <taxon>Paractinoplanes</taxon>
    </lineage>
</organism>
<keyword evidence="1" id="KW-0812">Transmembrane</keyword>
<name>A0A919W6K4_9ACTN</name>
<evidence type="ECO:0000313" key="2">
    <source>
        <dbReference type="EMBL" id="GIM94820.1"/>
    </source>
</evidence>
<dbReference type="EMBL" id="BOQN01000087">
    <property type="protein sequence ID" value="GIM94820.1"/>
    <property type="molecule type" value="Genomic_DNA"/>
</dbReference>
<feature type="transmembrane region" description="Helical" evidence="1">
    <location>
        <begin position="37"/>
        <end position="55"/>
    </location>
</feature>
<proteinExistence type="predicted"/>
<keyword evidence="1" id="KW-1133">Transmembrane helix</keyword>
<dbReference type="RefSeq" id="WP_213010580.1">
    <property type="nucleotide sequence ID" value="NZ_BOQN01000087.1"/>
</dbReference>
<sequence length="335" mass="35383">MNNLADYLTEIADEVRPADLGERVRAASRRVRRRRRTAVAVAVAVAVVSGIAWAGRTARPDTPADLVPAPIPSLYYDAGIQVRMFDGGTVRDLMPVPGPVCGLSVSPDHRLVAWTETDSMGTLALIVANPDGSGRRRVLNDVICAGGNSPAWLPDSRRMLVAQDVPAPRRLLDVYSLAMTSTPVSGVVTYVAWSPNGEFVAYDDDGEIVVARAADGTVVHRVHHDDESGAGGFSVQGVSDDGRRAVIGLPGGPSDRITSGFRVVDTGTGADVPLPAGIAPADRLNAEVHPAAGDRMLVRVTGDTGVTLYLLDAYGRILDRRAEPAALREATLLGQ</sequence>
<comment type="caution">
    <text evidence="2">The sequence shown here is derived from an EMBL/GenBank/DDBJ whole genome shotgun (WGS) entry which is preliminary data.</text>
</comment>
<reference evidence="2 3" key="1">
    <citation type="submission" date="2021-03" db="EMBL/GenBank/DDBJ databases">
        <title>Whole genome shotgun sequence of Actinoplanes toevensis NBRC 105298.</title>
        <authorList>
            <person name="Komaki H."/>
            <person name="Tamura T."/>
        </authorList>
    </citation>
    <scope>NUCLEOTIDE SEQUENCE [LARGE SCALE GENOMIC DNA]</scope>
    <source>
        <strain evidence="2 3">NBRC 105298</strain>
    </source>
</reference>
<evidence type="ECO:0000313" key="3">
    <source>
        <dbReference type="Proteomes" id="UP000677082"/>
    </source>
</evidence>
<dbReference type="Gene3D" id="2.120.10.30">
    <property type="entry name" value="TolB, C-terminal domain"/>
    <property type="match status" value="1"/>
</dbReference>
<dbReference type="Gene3D" id="2.120.10.60">
    <property type="entry name" value="Tricorn protease N-terminal domain"/>
    <property type="match status" value="1"/>
</dbReference>
<dbReference type="AlphaFoldDB" id="A0A919W6K4"/>
<dbReference type="Proteomes" id="UP000677082">
    <property type="component" value="Unassembled WGS sequence"/>
</dbReference>
<protein>
    <submittedName>
        <fullName evidence="2">Uncharacterized protein</fullName>
    </submittedName>
</protein>
<keyword evidence="1" id="KW-0472">Membrane</keyword>
<accession>A0A919W6K4</accession>
<evidence type="ECO:0000256" key="1">
    <source>
        <dbReference type="SAM" id="Phobius"/>
    </source>
</evidence>
<keyword evidence="3" id="KW-1185">Reference proteome</keyword>
<dbReference type="SUPFAM" id="SSF82171">
    <property type="entry name" value="DPP6 N-terminal domain-like"/>
    <property type="match status" value="1"/>
</dbReference>
<gene>
    <name evidence="2" type="ORF">Ato02nite_066130</name>
</gene>